<evidence type="ECO:0000256" key="4">
    <source>
        <dbReference type="ARBA" id="ARBA00023274"/>
    </source>
</evidence>
<evidence type="ECO:0000259" key="7">
    <source>
        <dbReference type="Pfam" id="PF14693"/>
    </source>
</evidence>
<dbReference type="SUPFAM" id="SSF50715">
    <property type="entry name" value="Ribosomal protein L25-like"/>
    <property type="match status" value="1"/>
</dbReference>
<dbReference type="RefSeq" id="WP_112990802.1">
    <property type="nucleotide sequence ID" value="NZ_PTLZ01000001.1"/>
</dbReference>
<proteinExistence type="inferred from homology"/>
<dbReference type="NCBIfam" id="NF004128">
    <property type="entry name" value="PRK05618.1-2"/>
    <property type="match status" value="1"/>
</dbReference>
<accession>A0A4R6GGY3</accession>
<dbReference type="GO" id="GO:0003735">
    <property type="term" value="F:structural constituent of ribosome"/>
    <property type="evidence" value="ECO:0007669"/>
    <property type="project" value="InterPro"/>
</dbReference>
<dbReference type="GO" id="GO:0022625">
    <property type="term" value="C:cytosolic large ribosomal subunit"/>
    <property type="evidence" value="ECO:0007669"/>
    <property type="project" value="TreeGrafter"/>
</dbReference>
<evidence type="ECO:0000256" key="3">
    <source>
        <dbReference type="ARBA" id="ARBA00022980"/>
    </source>
</evidence>
<dbReference type="Pfam" id="PF14693">
    <property type="entry name" value="Ribosomal_TL5_C"/>
    <property type="match status" value="1"/>
</dbReference>
<dbReference type="GO" id="GO:0008097">
    <property type="term" value="F:5S rRNA binding"/>
    <property type="evidence" value="ECO:0007669"/>
    <property type="project" value="InterPro"/>
</dbReference>
<dbReference type="NCBIfam" id="NF004612">
    <property type="entry name" value="PRK05943.1"/>
    <property type="match status" value="1"/>
</dbReference>
<comment type="subunit">
    <text evidence="5">Part of the 50S ribosomal subunit; part of the 5S rRNA/L5/L18/L25 subcomplex. Contacts the 5S rRNA. Binds to the 5S rRNA independently of L5 and L18.</text>
</comment>
<dbReference type="AlphaFoldDB" id="A0A4R6GGY3"/>
<comment type="function">
    <text evidence="5">This is one of the proteins that binds to the 5S RNA in the ribosome where it forms part of the central protuberance.</text>
</comment>
<organism evidence="8 9">
    <name type="scientific">Herminiimonas fonticola</name>
    <dbReference type="NCBI Taxonomy" id="303380"/>
    <lineage>
        <taxon>Bacteria</taxon>
        <taxon>Pseudomonadati</taxon>
        <taxon>Pseudomonadota</taxon>
        <taxon>Betaproteobacteria</taxon>
        <taxon>Burkholderiales</taxon>
        <taxon>Oxalobacteraceae</taxon>
        <taxon>Herminiimonas</taxon>
    </lineage>
</organism>
<feature type="domain" description="Large ribosomal subunit protein bL25 beta" evidence="7">
    <location>
        <begin position="98"/>
        <end position="185"/>
    </location>
</feature>
<keyword evidence="9" id="KW-1185">Reference proteome</keyword>
<gene>
    <name evidence="5" type="primary">rplY</name>
    <name evidence="5" type="synonym">ctc</name>
    <name evidence="8" type="ORF">EV677_0694</name>
</gene>
<dbReference type="Gene3D" id="2.40.240.10">
    <property type="entry name" value="Ribosomal Protein L25, Chain P"/>
    <property type="match status" value="1"/>
</dbReference>
<evidence type="ECO:0000259" key="6">
    <source>
        <dbReference type="Pfam" id="PF01386"/>
    </source>
</evidence>
<dbReference type="InterPro" id="IPR020930">
    <property type="entry name" value="Ribosomal_uL5_bac-type"/>
</dbReference>
<dbReference type="CDD" id="cd00495">
    <property type="entry name" value="Ribosomal_L25_TL5_CTC"/>
    <property type="match status" value="1"/>
</dbReference>
<dbReference type="EMBL" id="SNWF01000004">
    <property type="protein sequence ID" value="TDN94153.1"/>
    <property type="molecule type" value="Genomic_DNA"/>
</dbReference>
<comment type="caution">
    <text evidence="8">The sequence shown here is derived from an EMBL/GenBank/DDBJ whole genome shotgun (WGS) entry which is preliminary data.</text>
</comment>
<dbReference type="PANTHER" id="PTHR33284:SF1">
    <property type="entry name" value="RIBOSOMAL PROTEIN L25_GLN-TRNA SYNTHETASE, ANTI-CODON-BINDING DOMAIN-CONTAINING PROTEIN"/>
    <property type="match status" value="1"/>
</dbReference>
<keyword evidence="1 5" id="KW-0699">rRNA-binding</keyword>
<dbReference type="Proteomes" id="UP000294737">
    <property type="component" value="Unassembled WGS sequence"/>
</dbReference>
<dbReference type="NCBIfam" id="TIGR00731">
    <property type="entry name" value="bL25_bact_ctc"/>
    <property type="match status" value="1"/>
</dbReference>
<feature type="domain" description="Large ribosomal subunit protein bL25 L25" evidence="6">
    <location>
        <begin position="5"/>
        <end position="90"/>
    </location>
</feature>
<evidence type="ECO:0000256" key="5">
    <source>
        <dbReference type="HAMAP-Rule" id="MF_01334"/>
    </source>
</evidence>
<sequence length="212" mass="22292">MKVVAFARNDLGTGASRRQRIAGLTPGIVYGGTAAPVNISLDHNALYHALKKEAFHSSILDLEVDGKTEKVLLRDFQVHAYKQLVLHADFQRVDAKQKIHVKVPLHFVNAEISPAVKLSSAVISHVAVELDITCLPADLPEFVEVDLAKLEAGHSIHLADIKLPKGVSAVIHGGEDNPTIATAAIPAGKVEEAAAPAAAAPAAAPAAPADKK</sequence>
<dbReference type="HAMAP" id="MF_01336">
    <property type="entry name" value="Ribosomal_bL25"/>
    <property type="match status" value="1"/>
</dbReference>
<evidence type="ECO:0000256" key="1">
    <source>
        <dbReference type="ARBA" id="ARBA00022730"/>
    </source>
</evidence>
<dbReference type="HAMAP" id="MF_01334">
    <property type="entry name" value="Ribosomal_bL25_CTC"/>
    <property type="match status" value="1"/>
</dbReference>
<reference evidence="8 9" key="1">
    <citation type="submission" date="2019-03" db="EMBL/GenBank/DDBJ databases">
        <title>Genomic Encyclopedia of Type Strains, Phase IV (KMG-IV): sequencing the most valuable type-strain genomes for metagenomic binning, comparative biology and taxonomic classification.</title>
        <authorList>
            <person name="Goeker M."/>
        </authorList>
    </citation>
    <scope>NUCLEOTIDE SEQUENCE [LARGE SCALE GENOMIC DNA]</scope>
    <source>
        <strain evidence="8 9">DSM 18555</strain>
    </source>
</reference>
<keyword evidence="4 5" id="KW-0687">Ribonucleoprotein</keyword>
<dbReference type="OrthoDB" id="9806411at2"/>
<dbReference type="InterPro" id="IPR020056">
    <property type="entry name" value="Rbsml_bL25/Gln-tRNA_synth_N"/>
</dbReference>
<evidence type="ECO:0000313" key="8">
    <source>
        <dbReference type="EMBL" id="TDN94153.1"/>
    </source>
</evidence>
<dbReference type="Pfam" id="PF01386">
    <property type="entry name" value="Ribosomal_L25p"/>
    <property type="match status" value="1"/>
</dbReference>
<name>A0A4R6GGY3_9BURK</name>
<dbReference type="InterPro" id="IPR020057">
    <property type="entry name" value="Ribosomal_bL25_b-dom"/>
</dbReference>
<keyword evidence="2 5" id="KW-0694">RNA-binding</keyword>
<evidence type="ECO:0000313" key="9">
    <source>
        <dbReference type="Proteomes" id="UP000294737"/>
    </source>
</evidence>
<evidence type="ECO:0000256" key="2">
    <source>
        <dbReference type="ARBA" id="ARBA00022884"/>
    </source>
</evidence>
<dbReference type="InterPro" id="IPR037121">
    <property type="entry name" value="Ribosomal_bL25_C"/>
</dbReference>
<dbReference type="NCBIfam" id="NF004130">
    <property type="entry name" value="PRK05618.1-5"/>
    <property type="match status" value="1"/>
</dbReference>
<dbReference type="InterPro" id="IPR001021">
    <property type="entry name" value="Ribosomal_bL25_long"/>
</dbReference>
<dbReference type="GO" id="GO:0006412">
    <property type="term" value="P:translation"/>
    <property type="evidence" value="ECO:0007669"/>
    <property type="project" value="UniProtKB-UniRule"/>
</dbReference>
<dbReference type="InterPro" id="IPR011035">
    <property type="entry name" value="Ribosomal_bL25/Gln-tRNA_synth"/>
</dbReference>
<protein>
    <recommendedName>
        <fullName evidence="5">Large ribosomal subunit protein bL25</fullName>
    </recommendedName>
    <alternativeName>
        <fullName evidence="5">General stress protein CTC</fullName>
    </alternativeName>
</protein>
<keyword evidence="3 5" id="KW-0689">Ribosomal protein</keyword>
<dbReference type="InterPro" id="IPR020055">
    <property type="entry name" value="Ribosomal_bL25_short"/>
</dbReference>
<dbReference type="PANTHER" id="PTHR33284">
    <property type="entry name" value="RIBOSOMAL PROTEIN L25/GLN-TRNA SYNTHETASE, ANTI-CODON-BINDING DOMAIN-CONTAINING PROTEIN"/>
    <property type="match status" value="1"/>
</dbReference>
<dbReference type="InterPro" id="IPR029751">
    <property type="entry name" value="Ribosomal_L25_dom"/>
</dbReference>
<dbReference type="Gene3D" id="2.170.120.20">
    <property type="entry name" value="Ribosomal protein L25, beta domain"/>
    <property type="match status" value="1"/>
</dbReference>
<comment type="similarity">
    <text evidence="5">Belongs to the bacterial ribosomal protein bL25 family. CTC subfamily.</text>
</comment>